<evidence type="ECO:0000256" key="6">
    <source>
        <dbReference type="ARBA" id="ARBA00022842"/>
    </source>
</evidence>
<proteinExistence type="predicted"/>
<feature type="coiled-coil region" evidence="11">
    <location>
        <begin position="295"/>
        <end position="322"/>
    </location>
</feature>
<evidence type="ECO:0000259" key="12">
    <source>
        <dbReference type="Pfam" id="PF21654"/>
    </source>
</evidence>
<dbReference type="RefSeq" id="WP_114404480.1">
    <property type="nucleotide sequence ID" value="NZ_QOWE01000002.1"/>
</dbReference>
<evidence type="ECO:0000256" key="11">
    <source>
        <dbReference type="SAM" id="Coils"/>
    </source>
</evidence>
<evidence type="ECO:0000256" key="4">
    <source>
        <dbReference type="ARBA" id="ARBA00022741"/>
    </source>
</evidence>
<dbReference type="GO" id="GO:0051607">
    <property type="term" value="P:defense response to virus"/>
    <property type="evidence" value="ECO:0007669"/>
    <property type="project" value="UniProtKB-KW"/>
</dbReference>
<evidence type="ECO:0000256" key="10">
    <source>
        <dbReference type="ARBA" id="ARBA00048304"/>
    </source>
</evidence>
<dbReference type="GO" id="GO:0016779">
    <property type="term" value="F:nucleotidyltransferase activity"/>
    <property type="evidence" value="ECO:0007669"/>
    <property type="project" value="UniProtKB-KW"/>
</dbReference>
<dbReference type="InterPro" id="IPR006116">
    <property type="entry name" value="NT_2-5OAS_ClassI-CCAase"/>
</dbReference>
<protein>
    <recommendedName>
        <fullName evidence="9">Cyclic GMP-AMP synthase</fullName>
    </recommendedName>
</protein>
<comment type="caution">
    <text evidence="13">The sequence shown here is derived from an EMBL/GenBank/DDBJ whole genome shotgun (WGS) entry which is preliminary data.</text>
</comment>
<dbReference type="OrthoDB" id="1118920at2"/>
<reference evidence="13 14" key="1">
    <citation type="submission" date="2018-07" db="EMBL/GenBank/DDBJ databases">
        <title>Genome analysis of Larkinella rosea.</title>
        <authorList>
            <person name="Zhou Z."/>
            <person name="Wang G."/>
        </authorList>
    </citation>
    <scope>NUCLEOTIDE SEQUENCE [LARGE SCALE GENOMIC DNA]</scope>
    <source>
        <strain evidence="14">zzj9</strain>
    </source>
</reference>
<dbReference type="GO" id="GO:0005524">
    <property type="term" value="F:ATP binding"/>
    <property type="evidence" value="ECO:0007669"/>
    <property type="project" value="UniProtKB-KW"/>
</dbReference>
<keyword evidence="8" id="KW-0051">Antiviral defense</keyword>
<keyword evidence="4" id="KW-0547">Nucleotide-binding</keyword>
<comment type="catalytic activity">
    <reaction evidence="10">
        <text>GTP + ATP = 3',3'-cGAMP + 2 diphosphate</text>
        <dbReference type="Rhea" id="RHEA:35647"/>
        <dbReference type="ChEBI" id="CHEBI:30616"/>
        <dbReference type="ChEBI" id="CHEBI:33019"/>
        <dbReference type="ChEBI" id="CHEBI:37565"/>
        <dbReference type="ChEBI" id="CHEBI:71501"/>
    </reaction>
    <physiologicalReaction direction="left-to-right" evidence="10">
        <dbReference type="Rhea" id="RHEA:35648"/>
    </physiologicalReaction>
</comment>
<keyword evidence="3" id="KW-0479">Metal-binding</keyword>
<keyword evidence="11" id="KW-0175">Coiled coil</keyword>
<sequence>MANVQKQFDQYHNQIKLRQEETILAEKRDIIRKKLKENLPKVFEDHDEENLVPEFCDQGSYEMGTGIKPLDGEYDIDQGVYFPTSKDNGTYAKDPVLLKERVHEALEGHTKDVCIRRPCVTVFYQKDGERVFHVDLAIYSDSSSNTDNTDYLAMGKRNSGDDYREWQRSNPTVLKDTFFRRFSNDEPARKQFRRVIRYMKRWKDLNFSSDGNNAPRGIGLTISAHEGFMPKYSDPITYKPDDLEALLGLVNYMVNSFFSITRNENGNLITVRRLTAYLPVEPNTDIYARMSDSQMQSFEDKLKNLKTALEKATSEVDTVEACKILASDKVLGDCFPIPTKEATAVVTKSAAVASSSNAG</sequence>
<keyword evidence="7" id="KW-0546">Nucleotide metabolism</keyword>
<evidence type="ECO:0000256" key="9">
    <source>
        <dbReference type="ARBA" id="ARBA00044145"/>
    </source>
</evidence>
<evidence type="ECO:0000256" key="8">
    <source>
        <dbReference type="ARBA" id="ARBA00023118"/>
    </source>
</evidence>
<dbReference type="CDD" id="cd05400">
    <property type="entry name" value="NT_2-5OAS_ClassI-CCAase"/>
    <property type="match status" value="1"/>
</dbReference>
<dbReference type="EMBL" id="QOWE01000002">
    <property type="protein sequence ID" value="RCR71251.1"/>
    <property type="molecule type" value="Genomic_DNA"/>
</dbReference>
<dbReference type="GO" id="GO:0046872">
    <property type="term" value="F:metal ion binding"/>
    <property type="evidence" value="ECO:0007669"/>
    <property type="project" value="UniProtKB-KW"/>
</dbReference>
<dbReference type="AlphaFoldDB" id="A0A368JYE6"/>
<keyword evidence="1 13" id="KW-0808">Transferase</keyword>
<feature type="domain" description="Cyclic GMP-AMP synthase DncV-like nucleotidyltransferase" evidence="12">
    <location>
        <begin position="53"/>
        <end position="139"/>
    </location>
</feature>
<evidence type="ECO:0000256" key="1">
    <source>
        <dbReference type="ARBA" id="ARBA00022679"/>
    </source>
</evidence>
<name>A0A368JYE6_9BACT</name>
<evidence type="ECO:0000313" key="14">
    <source>
        <dbReference type="Proteomes" id="UP000253383"/>
    </source>
</evidence>
<dbReference type="Proteomes" id="UP000253383">
    <property type="component" value="Unassembled WGS sequence"/>
</dbReference>
<keyword evidence="6" id="KW-0460">Magnesium</keyword>
<organism evidence="13 14">
    <name type="scientific">Larkinella punicea</name>
    <dbReference type="NCBI Taxonomy" id="2315727"/>
    <lineage>
        <taxon>Bacteria</taxon>
        <taxon>Pseudomonadati</taxon>
        <taxon>Bacteroidota</taxon>
        <taxon>Cytophagia</taxon>
        <taxon>Cytophagales</taxon>
        <taxon>Spirosomataceae</taxon>
        <taxon>Larkinella</taxon>
    </lineage>
</organism>
<keyword evidence="14" id="KW-1185">Reference proteome</keyword>
<keyword evidence="5" id="KW-0067">ATP-binding</keyword>
<evidence type="ECO:0000256" key="2">
    <source>
        <dbReference type="ARBA" id="ARBA00022695"/>
    </source>
</evidence>
<gene>
    <name evidence="13" type="ORF">DUE52_03105</name>
</gene>
<dbReference type="GO" id="GO:0009117">
    <property type="term" value="P:nucleotide metabolic process"/>
    <property type="evidence" value="ECO:0007669"/>
    <property type="project" value="UniProtKB-KW"/>
</dbReference>
<dbReference type="InterPro" id="IPR048445">
    <property type="entry name" value="DncV-like_NTFase"/>
</dbReference>
<evidence type="ECO:0000256" key="7">
    <source>
        <dbReference type="ARBA" id="ARBA00023080"/>
    </source>
</evidence>
<dbReference type="Pfam" id="PF21654">
    <property type="entry name" value="DncV-like_NTFase"/>
    <property type="match status" value="1"/>
</dbReference>
<keyword evidence="2" id="KW-0548">Nucleotidyltransferase</keyword>
<accession>A0A368JYE6</accession>
<evidence type="ECO:0000256" key="5">
    <source>
        <dbReference type="ARBA" id="ARBA00022840"/>
    </source>
</evidence>
<evidence type="ECO:0000313" key="13">
    <source>
        <dbReference type="EMBL" id="RCR71251.1"/>
    </source>
</evidence>
<evidence type="ECO:0000256" key="3">
    <source>
        <dbReference type="ARBA" id="ARBA00022723"/>
    </source>
</evidence>